<dbReference type="Pfam" id="PF05899">
    <property type="entry name" value="Cupin_3"/>
    <property type="match status" value="1"/>
</dbReference>
<evidence type="ECO:0000259" key="1">
    <source>
        <dbReference type="Pfam" id="PF05899"/>
    </source>
</evidence>
<dbReference type="Proteomes" id="UP000285768">
    <property type="component" value="Chromosome"/>
</dbReference>
<dbReference type="PANTHER" id="PTHR40943:SF1">
    <property type="entry name" value="CYTOPLASMIC PROTEIN"/>
    <property type="match status" value="1"/>
</dbReference>
<dbReference type="EMBL" id="CP035037">
    <property type="protein sequence ID" value="QAB17290.1"/>
    <property type="molecule type" value="Genomic_DNA"/>
</dbReference>
<dbReference type="InterPro" id="IPR014710">
    <property type="entry name" value="RmlC-like_jellyroll"/>
</dbReference>
<feature type="domain" description="(S)-ureidoglycine aminohydrolase cupin" evidence="1">
    <location>
        <begin position="69"/>
        <end position="138"/>
    </location>
</feature>
<protein>
    <submittedName>
        <fullName evidence="2">DUF861 domain-containing protein</fullName>
    </submittedName>
</protein>
<dbReference type="SUPFAM" id="SSF51182">
    <property type="entry name" value="RmlC-like cupins"/>
    <property type="match status" value="1"/>
</dbReference>
<keyword evidence="3" id="KW-1185">Reference proteome</keyword>
<organism evidence="2 3">
    <name type="scientific">Leucobacter muris</name>
    <dbReference type="NCBI Taxonomy" id="1935379"/>
    <lineage>
        <taxon>Bacteria</taxon>
        <taxon>Bacillati</taxon>
        <taxon>Actinomycetota</taxon>
        <taxon>Actinomycetes</taxon>
        <taxon>Micrococcales</taxon>
        <taxon>Microbacteriaceae</taxon>
        <taxon>Leucobacter</taxon>
    </lineage>
</organism>
<reference evidence="2 3" key="1">
    <citation type="submission" date="2019-01" db="EMBL/GenBank/DDBJ databases">
        <title>Leucobacter muris sp. nov. isolated from the nose of a laboratory mouse.</title>
        <authorList>
            <person name="Benga L."/>
            <person name="Sproeer C."/>
            <person name="Schumann P."/>
            <person name="Verbarg S."/>
            <person name="Bunk B."/>
            <person name="Engelhardt E."/>
            <person name="Benten P.M."/>
            <person name="Sager M."/>
        </authorList>
    </citation>
    <scope>NUCLEOTIDE SEQUENCE [LARGE SCALE GENOMIC DNA]</scope>
    <source>
        <strain evidence="2 3">DSM 101948</strain>
    </source>
</reference>
<evidence type="ECO:0000313" key="3">
    <source>
        <dbReference type="Proteomes" id="UP000285768"/>
    </source>
</evidence>
<evidence type="ECO:0000313" key="2">
    <source>
        <dbReference type="EMBL" id="QAB17290.1"/>
    </source>
</evidence>
<dbReference type="Gene3D" id="2.60.120.10">
    <property type="entry name" value="Jelly Rolls"/>
    <property type="match status" value="1"/>
</dbReference>
<proteinExistence type="predicted"/>
<name>A0ABX5QE22_9MICO</name>
<accession>A0ABX5QE22</accession>
<sequence>MRVMFNRRVHSPRFPEHPTMEIAMTQHVAVTDVFERIADAGPLQAPLGTSTTGPTQTWLEEFTSDSEKGVHTGFWRCDPGVSEWDFAEIGEVIHVLRGRMTVTEQGGEPVALGPGDVASFPIGWKGTWEITETLEKFYVML</sequence>
<dbReference type="PANTHER" id="PTHR40943">
    <property type="entry name" value="CYTOPLASMIC PROTEIN-RELATED"/>
    <property type="match status" value="1"/>
</dbReference>
<gene>
    <name evidence="2" type="ORF">Leucomu_04535</name>
</gene>
<dbReference type="InterPro" id="IPR008579">
    <property type="entry name" value="UGlyAH_Cupin_dom"/>
</dbReference>
<dbReference type="InterPro" id="IPR011051">
    <property type="entry name" value="RmlC_Cupin_sf"/>
</dbReference>